<proteinExistence type="predicted"/>
<name>A0A139BPS4_9PROT</name>
<reference evidence="2 3" key="2">
    <citation type="submission" date="2016-03" db="EMBL/GenBank/DDBJ databases">
        <title>New uncultured bacterium of the family Gallionellaceae from acid mine drainage: description and reconstruction of genome based on metagenomic analysis of microbial community.</title>
        <authorList>
            <person name="Kadnikov V."/>
            <person name="Ivasenko D."/>
            <person name="Beletsky A."/>
            <person name="Mardanov A."/>
            <person name="Danilova E."/>
            <person name="Pimenov N."/>
            <person name="Karnachuk O."/>
            <person name="Ravin N."/>
        </authorList>
    </citation>
    <scope>NUCLEOTIDE SEQUENCE [LARGE SCALE GENOMIC DNA]</scope>
    <source>
        <strain evidence="2">ShG14-8</strain>
    </source>
</reference>
<dbReference type="InterPro" id="IPR000073">
    <property type="entry name" value="AB_hydrolase_1"/>
</dbReference>
<accession>A0A139BPS4</accession>
<dbReference type="PATRIC" id="fig|1796491.3.peg.3168"/>
<comment type="caution">
    <text evidence="2">The sequence shown here is derived from an EMBL/GenBank/DDBJ whole genome shotgun (WGS) entry which is preliminary data.</text>
</comment>
<dbReference type="PANTHER" id="PTHR43194">
    <property type="entry name" value="HYDROLASE ALPHA/BETA FOLD FAMILY"/>
    <property type="match status" value="1"/>
</dbReference>
<dbReference type="Gene3D" id="3.40.50.1820">
    <property type="entry name" value="alpha/beta hydrolase"/>
    <property type="match status" value="1"/>
</dbReference>
<dbReference type="SUPFAM" id="SSF53474">
    <property type="entry name" value="alpha/beta-Hydrolases"/>
    <property type="match status" value="1"/>
</dbReference>
<dbReference type="InterPro" id="IPR029058">
    <property type="entry name" value="AB_hydrolase_fold"/>
</dbReference>
<gene>
    <name evidence="2" type="ORF">AWT59_2891</name>
</gene>
<dbReference type="Pfam" id="PF00561">
    <property type="entry name" value="Abhydrolase_1"/>
    <property type="match status" value="1"/>
</dbReference>
<dbReference type="GO" id="GO:0016787">
    <property type="term" value="F:hydrolase activity"/>
    <property type="evidence" value="ECO:0007669"/>
    <property type="project" value="UniProtKB-KW"/>
</dbReference>
<dbReference type="PANTHER" id="PTHR43194:SF5">
    <property type="entry name" value="PIMELOYL-[ACYL-CARRIER PROTEIN] METHYL ESTER ESTERASE"/>
    <property type="match status" value="1"/>
</dbReference>
<dbReference type="InterPro" id="IPR050228">
    <property type="entry name" value="Carboxylesterase_BioH"/>
</dbReference>
<evidence type="ECO:0000313" key="3">
    <source>
        <dbReference type="Proteomes" id="UP000070578"/>
    </source>
</evidence>
<dbReference type="EMBL" id="LSLI01000112">
    <property type="protein sequence ID" value="KXS30979.1"/>
    <property type="molecule type" value="Genomic_DNA"/>
</dbReference>
<reference evidence="2 3" key="1">
    <citation type="submission" date="2016-02" db="EMBL/GenBank/DDBJ databases">
        <authorList>
            <person name="Wen L."/>
            <person name="He K."/>
            <person name="Yang H."/>
        </authorList>
    </citation>
    <scope>NUCLEOTIDE SEQUENCE [LARGE SCALE GENOMIC DNA]</scope>
    <source>
        <strain evidence="2">ShG14-8</strain>
    </source>
</reference>
<organism evidence="2 3">
    <name type="scientific">Candidatus Gallionella acididurans</name>
    <dbReference type="NCBI Taxonomy" id="1796491"/>
    <lineage>
        <taxon>Bacteria</taxon>
        <taxon>Pseudomonadati</taxon>
        <taxon>Pseudomonadota</taxon>
        <taxon>Betaproteobacteria</taxon>
        <taxon>Nitrosomonadales</taxon>
        <taxon>Gallionellaceae</taxon>
        <taxon>Gallionella</taxon>
    </lineage>
</organism>
<sequence>MTTWVLLRGLMREARHWGEFPVLFQNATGAQHVVALDFPGNGSLHMQTSATSVGAMANFSRARLAQLGYAPPYRVLALSLGAMVAVAWSELYPAEIEAMVLINTSLAPYSPFYHRLRPANYPALIRHLLFGSAVQRERLILRLTSNQSRAQHRQEILEQWISYARENPVSRANILRQLLAALGYRSKKAAPSMPVLLLAGQQDHLVNARCSLTLAQLWNCAIQLHPTAGHDLPLDDGAWVARQVKDWLDS</sequence>
<dbReference type="Proteomes" id="UP000070578">
    <property type="component" value="Unassembled WGS sequence"/>
</dbReference>
<feature type="domain" description="AB hydrolase-1" evidence="1">
    <location>
        <begin position="24"/>
        <end position="235"/>
    </location>
</feature>
<evidence type="ECO:0000259" key="1">
    <source>
        <dbReference type="Pfam" id="PF00561"/>
    </source>
</evidence>
<evidence type="ECO:0000313" key="2">
    <source>
        <dbReference type="EMBL" id="KXS30979.1"/>
    </source>
</evidence>
<keyword evidence="2" id="KW-0378">Hydrolase</keyword>
<dbReference type="AlphaFoldDB" id="A0A139BPS4"/>
<protein>
    <submittedName>
        <fullName evidence="2">Alpha/beta hydrolase fold protein</fullName>
    </submittedName>
</protein>